<reference evidence="1" key="1">
    <citation type="submission" date="2018-11" db="EMBL/GenBank/DDBJ databases">
        <authorList>
            <consortium name="Pathogen Informatics"/>
        </authorList>
    </citation>
    <scope>NUCLEOTIDE SEQUENCE</scope>
</reference>
<dbReference type="Proteomes" id="UP000784294">
    <property type="component" value="Unassembled WGS sequence"/>
</dbReference>
<comment type="caution">
    <text evidence="1">The sequence shown here is derived from an EMBL/GenBank/DDBJ whole genome shotgun (WGS) entry which is preliminary data.</text>
</comment>
<proteinExistence type="predicted"/>
<gene>
    <name evidence="1" type="ORF">PXEA_LOCUS3267</name>
</gene>
<dbReference type="EMBL" id="CAAALY010007343">
    <property type="protein sequence ID" value="VEL09827.1"/>
    <property type="molecule type" value="Genomic_DNA"/>
</dbReference>
<organism evidence="1 2">
    <name type="scientific">Protopolystoma xenopodis</name>
    <dbReference type="NCBI Taxonomy" id="117903"/>
    <lineage>
        <taxon>Eukaryota</taxon>
        <taxon>Metazoa</taxon>
        <taxon>Spiralia</taxon>
        <taxon>Lophotrochozoa</taxon>
        <taxon>Platyhelminthes</taxon>
        <taxon>Monogenea</taxon>
        <taxon>Polyopisthocotylea</taxon>
        <taxon>Polystomatidea</taxon>
        <taxon>Polystomatidae</taxon>
        <taxon>Protopolystoma</taxon>
    </lineage>
</organism>
<protein>
    <submittedName>
        <fullName evidence="1">Uncharacterized protein</fullName>
    </submittedName>
</protein>
<name>A0A448WEL7_9PLAT</name>
<sequence>MILSYRHFGLIKSSCSKLLDNPNDADGRALMSQSSQQISDLCGEMVRLLDGLRGARAKRPDAANYLASAYSPVALSYRPGGLIFGHSSTHPSCLWACIDSVLYETSNHDRWQLTGRHVHYLWLAFITHAFNAAAQLFGDVEVDSVGALINASRAHFRFGLYWSLALAENPIFTLHHMIRKIDLNADVALGYDYSVNGKR</sequence>
<keyword evidence="2" id="KW-1185">Reference proteome</keyword>
<accession>A0A448WEL7</accession>
<evidence type="ECO:0000313" key="1">
    <source>
        <dbReference type="EMBL" id="VEL09827.1"/>
    </source>
</evidence>
<evidence type="ECO:0000313" key="2">
    <source>
        <dbReference type="Proteomes" id="UP000784294"/>
    </source>
</evidence>
<dbReference type="AlphaFoldDB" id="A0A448WEL7"/>